<dbReference type="EMBL" id="AP018203">
    <property type="protein sequence ID" value="BAY58284.1"/>
    <property type="molecule type" value="Genomic_DNA"/>
</dbReference>
<keyword evidence="4 13" id="KW-0963">Cytoplasm</keyword>
<dbReference type="InterPro" id="IPR009080">
    <property type="entry name" value="tRNAsynth_Ia_anticodon-bd"/>
</dbReference>
<feature type="binding site" evidence="13">
    <location>
        <position position="274"/>
    </location>
    <ligand>
        <name>ATP</name>
        <dbReference type="ChEBI" id="CHEBI:30616"/>
    </ligand>
</feature>
<dbReference type="GO" id="GO:0006423">
    <property type="term" value="P:cysteinyl-tRNA aminoacylation"/>
    <property type="evidence" value="ECO:0007669"/>
    <property type="project" value="UniProtKB-UniRule"/>
</dbReference>
<feature type="domain" description="Cysteinyl-tRNA synthetase class Ia DALR" evidence="14">
    <location>
        <begin position="360"/>
        <end position="431"/>
    </location>
</feature>
<dbReference type="GO" id="GO:0005829">
    <property type="term" value="C:cytosol"/>
    <property type="evidence" value="ECO:0007669"/>
    <property type="project" value="TreeGrafter"/>
</dbReference>
<feature type="short sequence motif" description="'KMSKS' region" evidence="13">
    <location>
        <begin position="271"/>
        <end position="275"/>
    </location>
</feature>
<feature type="binding site" evidence="13">
    <location>
        <position position="239"/>
    </location>
    <ligand>
        <name>Zn(2+)</name>
        <dbReference type="ChEBI" id="CHEBI:29105"/>
    </ligand>
</feature>
<dbReference type="PANTHER" id="PTHR10890">
    <property type="entry name" value="CYSTEINYL-TRNA SYNTHETASE"/>
    <property type="match status" value="1"/>
</dbReference>
<dbReference type="SMART" id="SM00840">
    <property type="entry name" value="DALR_2"/>
    <property type="match status" value="1"/>
</dbReference>
<dbReference type="Pfam" id="PF23493">
    <property type="entry name" value="CysS_C"/>
    <property type="match status" value="1"/>
</dbReference>
<dbReference type="CDD" id="cd00672">
    <property type="entry name" value="CysRS_core"/>
    <property type="match status" value="1"/>
</dbReference>
<keyword evidence="9 13" id="KW-0067">ATP-binding</keyword>
<evidence type="ECO:0000256" key="8">
    <source>
        <dbReference type="ARBA" id="ARBA00022833"/>
    </source>
</evidence>
<evidence type="ECO:0000256" key="11">
    <source>
        <dbReference type="ARBA" id="ARBA00023146"/>
    </source>
</evidence>
<dbReference type="InterPro" id="IPR032678">
    <property type="entry name" value="tRNA-synt_1_cat_dom"/>
</dbReference>
<dbReference type="FunFam" id="3.40.50.620:FF:000009">
    <property type="entry name" value="Cysteine--tRNA ligase"/>
    <property type="match status" value="1"/>
</dbReference>
<keyword evidence="16" id="KW-1185">Reference proteome</keyword>
<dbReference type="InterPro" id="IPR024909">
    <property type="entry name" value="Cys-tRNA/MSH_ligase"/>
</dbReference>
<dbReference type="Pfam" id="PF09190">
    <property type="entry name" value="DALR_2"/>
    <property type="match status" value="1"/>
</dbReference>
<dbReference type="InterPro" id="IPR015803">
    <property type="entry name" value="Cys-tRNA-ligase"/>
</dbReference>
<accession>A0A1Z4JNF3</accession>
<keyword evidence="6 13" id="KW-0479">Metal-binding</keyword>
<gene>
    <name evidence="13" type="primary">cysS</name>
    <name evidence="15" type="ORF">NIES2135_51570</name>
</gene>
<dbReference type="Proteomes" id="UP000217895">
    <property type="component" value="Chromosome"/>
</dbReference>
<keyword evidence="5 13" id="KW-0436">Ligase</keyword>
<dbReference type="GO" id="GO:0008270">
    <property type="term" value="F:zinc ion binding"/>
    <property type="evidence" value="ECO:0007669"/>
    <property type="project" value="UniProtKB-UniRule"/>
</dbReference>
<name>A0A1Z4JNF3_LEPBY</name>
<evidence type="ECO:0000256" key="9">
    <source>
        <dbReference type="ARBA" id="ARBA00022840"/>
    </source>
</evidence>
<comment type="subunit">
    <text evidence="3 13">Monomer.</text>
</comment>
<comment type="subcellular location">
    <subcellularLocation>
        <location evidence="1 13">Cytoplasm</location>
    </subcellularLocation>
</comment>
<comment type="catalytic activity">
    <reaction evidence="12 13">
        <text>tRNA(Cys) + L-cysteine + ATP = L-cysteinyl-tRNA(Cys) + AMP + diphosphate</text>
        <dbReference type="Rhea" id="RHEA:17773"/>
        <dbReference type="Rhea" id="RHEA-COMP:9661"/>
        <dbReference type="Rhea" id="RHEA-COMP:9679"/>
        <dbReference type="ChEBI" id="CHEBI:30616"/>
        <dbReference type="ChEBI" id="CHEBI:33019"/>
        <dbReference type="ChEBI" id="CHEBI:35235"/>
        <dbReference type="ChEBI" id="CHEBI:78442"/>
        <dbReference type="ChEBI" id="CHEBI:78517"/>
        <dbReference type="ChEBI" id="CHEBI:456215"/>
        <dbReference type="EC" id="6.1.1.16"/>
    </reaction>
</comment>
<dbReference type="InterPro" id="IPR014729">
    <property type="entry name" value="Rossmann-like_a/b/a_fold"/>
</dbReference>
<reference evidence="15 16" key="1">
    <citation type="submission" date="2017-06" db="EMBL/GenBank/DDBJ databases">
        <title>Genome sequencing of cyanobaciteial culture collection at National Institute for Environmental Studies (NIES).</title>
        <authorList>
            <person name="Hirose Y."/>
            <person name="Shimura Y."/>
            <person name="Fujisawa T."/>
            <person name="Nakamura Y."/>
            <person name="Kawachi M."/>
        </authorList>
    </citation>
    <scope>NUCLEOTIDE SEQUENCE [LARGE SCALE GENOMIC DNA]</scope>
    <source>
        <strain evidence="15 16">NIES-2135</strain>
    </source>
</reference>
<keyword evidence="10 13" id="KW-0648">Protein biosynthesis</keyword>
<evidence type="ECO:0000256" key="6">
    <source>
        <dbReference type="ARBA" id="ARBA00022723"/>
    </source>
</evidence>
<dbReference type="PRINTS" id="PR00983">
    <property type="entry name" value="TRNASYNTHCYS"/>
</dbReference>
<feature type="binding site" evidence="13">
    <location>
        <position position="29"/>
    </location>
    <ligand>
        <name>Zn(2+)</name>
        <dbReference type="ChEBI" id="CHEBI:29105"/>
    </ligand>
</feature>
<evidence type="ECO:0000256" key="4">
    <source>
        <dbReference type="ARBA" id="ARBA00022490"/>
    </source>
</evidence>
<dbReference type="Gene3D" id="3.40.50.620">
    <property type="entry name" value="HUPs"/>
    <property type="match status" value="1"/>
</dbReference>
<feature type="binding site" evidence="13">
    <location>
        <position position="214"/>
    </location>
    <ligand>
        <name>Zn(2+)</name>
        <dbReference type="ChEBI" id="CHEBI:29105"/>
    </ligand>
</feature>
<evidence type="ECO:0000313" key="16">
    <source>
        <dbReference type="Proteomes" id="UP000217895"/>
    </source>
</evidence>
<dbReference type="AlphaFoldDB" id="A0A1Z4JNF3"/>
<proteinExistence type="inferred from homology"/>
<keyword evidence="8 13" id="KW-0862">Zinc</keyword>
<dbReference type="GO" id="GO:0005524">
    <property type="term" value="F:ATP binding"/>
    <property type="evidence" value="ECO:0007669"/>
    <property type="project" value="UniProtKB-UniRule"/>
</dbReference>
<evidence type="ECO:0000256" key="5">
    <source>
        <dbReference type="ARBA" id="ARBA00022598"/>
    </source>
</evidence>
<dbReference type="InterPro" id="IPR056411">
    <property type="entry name" value="CysS_C"/>
</dbReference>
<comment type="similarity">
    <text evidence="2 13">Belongs to the class-I aminoacyl-tRNA synthetase family.</text>
</comment>
<dbReference type="SUPFAM" id="SSF52374">
    <property type="entry name" value="Nucleotidylyl transferase"/>
    <property type="match status" value="1"/>
</dbReference>
<evidence type="ECO:0000256" key="7">
    <source>
        <dbReference type="ARBA" id="ARBA00022741"/>
    </source>
</evidence>
<protein>
    <recommendedName>
        <fullName evidence="13">Cysteine--tRNA ligase</fullName>
        <ecNumber evidence="13">6.1.1.16</ecNumber>
    </recommendedName>
    <alternativeName>
        <fullName evidence="13">Cysteinyl-tRNA synthetase</fullName>
        <shortName evidence="13">CysRS</shortName>
    </alternativeName>
</protein>
<comment type="cofactor">
    <cofactor evidence="13">
        <name>Zn(2+)</name>
        <dbReference type="ChEBI" id="CHEBI:29105"/>
    </cofactor>
    <text evidence="13">Binds 1 zinc ion per subunit.</text>
</comment>
<organism evidence="15 16">
    <name type="scientific">Leptolyngbya boryana NIES-2135</name>
    <dbReference type="NCBI Taxonomy" id="1973484"/>
    <lineage>
        <taxon>Bacteria</taxon>
        <taxon>Bacillati</taxon>
        <taxon>Cyanobacteriota</taxon>
        <taxon>Cyanophyceae</taxon>
        <taxon>Leptolyngbyales</taxon>
        <taxon>Leptolyngbyaceae</taxon>
        <taxon>Leptolyngbya group</taxon>
        <taxon>Leptolyngbya</taxon>
    </lineage>
</organism>
<dbReference type="SUPFAM" id="SSF47323">
    <property type="entry name" value="Anticodon-binding domain of a subclass of class I aminoacyl-tRNA synthetases"/>
    <property type="match status" value="1"/>
</dbReference>
<evidence type="ECO:0000256" key="10">
    <source>
        <dbReference type="ARBA" id="ARBA00022917"/>
    </source>
</evidence>
<evidence type="ECO:0000256" key="3">
    <source>
        <dbReference type="ARBA" id="ARBA00011245"/>
    </source>
</evidence>
<dbReference type="HAMAP" id="MF_00041">
    <property type="entry name" value="Cys_tRNA_synth"/>
    <property type="match status" value="1"/>
</dbReference>
<dbReference type="NCBIfam" id="TIGR00435">
    <property type="entry name" value="cysS"/>
    <property type="match status" value="1"/>
</dbReference>
<evidence type="ECO:0000256" key="13">
    <source>
        <dbReference type="HAMAP-Rule" id="MF_00041"/>
    </source>
</evidence>
<evidence type="ECO:0000256" key="2">
    <source>
        <dbReference type="ARBA" id="ARBA00005594"/>
    </source>
</evidence>
<feature type="short sequence motif" description="'HIGH' region" evidence="13">
    <location>
        <begin position="31"/>
        <end position="41"/>
    </location>
</feature>
<dbReference type="InterPro" id="IPR015273">
    <property type="entry name" value="Cys-tRNA-synt_Ia_DALR"/>
</dbReference>
<sequence>MSLTLYNTLTRRKEPFTPLNRDQVTMYCCGVTVYDDCHLGHARSYIGWDVVRRYLQWRGYSVRYVQNFTDIDDKILNRAKAEKLAMKDVADRYIAAYFRDIRPLNILDADEYPRVTDHIPEIHQLIQALEAKGYVYAIEGDVYYDVRQFADYGKLSGRSLNQMQAGASRRVDPNDPERKKRYPADFALWKAAKSDESAWDSPWGKGRPGWHIECSAMIRARLGGTIDIHGGGGDLIFPHHENEIAQSEALTDQPLARYWLHNGMVTVNGEKMSKSLGNFTTIRDLLDGKWLEYPRPIDPMAIRLFVLQAHYRKPLDFTPNAIEAAEKGWQTLKEALSLDLQLLNLSPQILSQPDSASVEQFQTALDDDLNTATALAMLFELAKLLKREFYLRYYCESHKLSDIQLVQRSQALIQLAQVLGLEIQQSPAKFAIDADWIEARLQQRQQARQARQYAESDRIRDELQSMGITIIDQPGGLTRWHQT</sequence>
<keyword evidence="7 13" id="KW-0547">Nucleotide-binding</keyword>
<evidence type="ECO:0000313" key="15">
    <source>
        <dbReference type="EMBL" id="BAY58284.1"/>
    </source>
</evidence>
<dbReference type="GO" id="GO:0004817">
    <property type="term" value="F:cysteine-tRNA ligase activity"/>
    <property type="evidence" value="ECO:0007669"/>
    <property type="project" value="UniProtKB-UniRule"/>
</dbReference>
<evidence type="ECO:0000256" key="12">
    <source>
        <dbReference type="ARBA" id="ARBA00047398"/>
    </source>
</evidence>
<evidence type="ECO:0000256" key="1">
    <source>
        <dbReference type="ARBA" id="ARBA00004496"/>
    </source>
</evidence>
<keyword evidence="11 13" id="KW-0030">Aminoacyl-tRNA synthetase</keyword>
<dbReference type="Pfam" id="PF01406">
    <property type="entry name" value="tRNA-synt_1e"/>
    <property type="match status" value="1"/>
</dbReference>
<feature type="binding site" evidence="13">
    <location>
        <position position="243"/>
    </location>
    <ligand>
        <name>Zn(2+)</name>
        <dbReference type="ChEBI" id="CHEBI:29105"/>
    </ligand>
</feature>
<dbReference type="PANTHER" id="PTHR10890:SF3">
    <property type="entry name" value="CYSTEINE--TRNA LIGASE, CYTOPLASMIC"/>
    <property type="match status" value="1"/>
</dbReference>
<dbReference type="Gene3D" id="1.20.120.1910">
    <property type="entry name" value="Cysteine-tRNA ligase, C-terminal anti-codon recognition domain"/>
    <property type="match status" value="1"/>
</dbReference>
<evidence type="ECO:0000259" key="14">
    <source>
        <dbReference type="SMART" id="SM00840"/>
    </source>
</evidence>
<dbReference type="EC" id="6.1.1.16" evidence="13"/>